<evidence type="ECO:0000313" key="3">
    <source>
        <dbReference type="EMBL" id="VYS47320.1"/>
    </source>
</evidence>
<dbReference type="InterPro" id="IPR006527">
    <property type="entry name" value="F-box-assoc_dom_typ1"/>
</dbReference>
<feature type="domain" description="F-box associated beta-propeller type 1" evidence="2">
    <location>
        <begin position="76"/>
        <end position="102"/>
    </location>
</feature>
<dbReference type="AlphaFoldDB" id="A0A654EEW0"/>
<dbReference type="InterPro" id="IPR001810">
    <property type="entry name" value="F-box_dom"/>
</dbReference>
<organism evidence="3 4">
    <name type="scientific">Arabidopsis thaliana</name>
    <name type="common">Mouse-ear cress</name>
    <dbReference type="NCBI Taxonomy" id="3702"/>
    <lineage>
        <taxon>Eukaryota</taxon>
        <taxon>Viridiplantae</taxon>
        <taxon>Streptophyta</taxon>
        <taxon>Embryophyta</taxon>
        <taxon>Tracheophyta</taxon>
        <taxon>Spermatophyta</taxon>
        <taxon>Magnoliopsida</taxon>
        <taxon>eudicotyledons</taxon>
        <taxon>Gunneridae</taxon>
        <taxon>Pentapetalae</taxon>
        <taxon>rosids</taxon>
        <taxon>malvids</taxon>
        <taxon>Brassicales</taxon>
        <taxon>Brassicaceae</taxon>
        <taxon>Camelineae</taxon>
        <taxon>Arabidopsis</taxon>
    </lineage>
</organism>
<dbReference type="PANTHER" id="PTHR31672:SF13">
    <property type="entry name" value="F-BOX PROTEIN CPR30-LIKE"/>
    <property type="match status" value="1"/>
</dbReference>
<feature type="domain" description="F-box" evidence="1">
    <location>
        <begin position="3"/>
        <end position="34"/>
    </location>
</feature>
<dbReference type="Pfam" id="PF07734">
    <property type="entry name" value="FBA_1"/>
    <property type="match status" value="1"/>
</dbReference>
<dbReference type="Gene3D" id="1.20.1280.50">
    <property type="match status" value="1"/>
</dbReference>
<name>A0A654EEW0_ARATH</name>
<evidence type="ECO:0000313" key="4">
    <source>
        <dbReference type="Proteomes" id="UP000426265"/>
    </source>
</evidence>
<dbReference type="InterPro" id="IPR050796">
    <property type="entry name" value="SCF_F-box_component"/>
</dbReference>
<dbReference type="Proteomes" id="UP000426265">
    <property type="component" value="Unassembled WGS sequence"/>
</dbReference>
<evidence type="ECO:0000259" key="1">
    <source>
        <dbReference type="Pfam" id="PF00646"/>
    </source>
</evidence>
<dbReference type="Pfam" id="PF00646">
    <property type="entry name" value="F-box"/>
    <property type="match status" value="1"/>
</dbReference>
<protein>
    <recommendedName>
        <fullName evidence="5">F-box domain-containing protein</fullName>
    </recommendedName>
</protein>
<evidence type="ECO:0000259" key="2">
    <source>
        <dbReference type="Pfam" id="PF07734"/>
    </source>
</evidence>
<dbReference type="ExpressionAtlas" id="A0A654EEW0">
    <property type="expression patterns" value="baseline and differential"/>
</dbReference>
<gene>
    <name evidence="3" type="ORF">AN1_LOCUS2812</name>
</gene>
<evidence type="ECO:0008006" key="5">
    <source>
        <dbReference type="Google" id="ProtNLM"/>
    </source>
</evidence>
<dbReference type="SUPFAM" id="SSF81383">
    <property type="entry name" value="F-box domain"/>
    <property type="match status" value="1"/>
</dbReference>
<dbReference type="InterPro" id="IPR036047">
    <property type="entry name" value="F-box-like_dom_sf"/>
</dbReference>
<dbReference type="PANTHER" id="PTHR31672">
    <property type="entry name" value="BNACNNG10540D PROTEIN"/>
    <property type="match status" value="1"/>
</dbReference>
<accession>A0A654EEW0</accession>
<reference evidence="3 4" key="1">
    <citation type="submission" date="2019-11" db="EMBL/GenBank/DDBJ databases">
        <authorList>
            <person name="Jiao W.-B."/>
            <person name="Schneeberger K."/>
        </authorList>
    </citation>
    <scope>NUCLEOTIDE SEQUENCE [LARGE SCALE GENOMIC DNA]</scope>
    <source>
        <strain evidence="4">cv. An-1</strain>
    </source>
</reference>
<dbReference type="EMBL" id="CACRSJ010000104">
    <property type="protein sequence ID" value="VYS47320.1"/>
    <property type="molecule type" value="Genomic_DNA"/>
</dbReference>
<proteinExistence type="predicted"/>
<sequence length="173" mass="19987">MEWRSLPVDLQEEILSRVPAKSLARWKSTSKQWKGPISIEFLHLFRSTLKFPLLNLLLNSKSIYVTSFTAMVFCYICTTKYKGLAVWNPCSGETKWIKPRYSFLADEQNKVVVCCKWRSDSINTIYFVGENKHVQVDQRRGDFTFGQSCSFLMNNSVPSFVQIQQGTLLAPRT</sequence>